<keyword evidence="5" id="KW-0472">Membrane</keyword>
<feature type="compositionally biased region" description="Polar residues" evidence="4">
    <location>
        <begin position="17"/>
        <end position="29"/>
    </location>
</feature>
<dbReference type="Gene3D" id="3.40.50.11350">
    <property type="match status" value="1"/>
</dbReference>
<dbReference type="Pfam" id="PF10250">
    <property type="entry name" value="O-FucT"/>
    <property type="match status" value="1"/>
</dbReference>
<evidence type="ECO:0000256" key="5">
    <source>
        <dbReference type="SAM" id="Phobius"/>
    </source>
</evidence>
<evidence type="ECO:0000313" key="7">
    <source>
        <dbReference type="Proteomes" id="UP000620124"/>
    </source>
</evidence>
<evidence type="ECO:0000256" key="1">
    <source>
        <dbReference type="ARBA" id="ARBA00022679"/>
    </source>
</evidence>
<feature type="transmembrane region" description="Helical" evidence="5">
    <location>
        <begin position="45"/>
        <end position="67"/>
    </location>
</feature>
<evidence type="ECO:0000256" key="2">
    <source>
        <dbReference type="ARBA" id="ARBA00023253"/>
    </source>
</evidence>
<proteinExistence type="predicted"/>
<organism evidence="6 7">
    <name type="scientific">Mycena venus</name>
    <dbReference type="NCBI Taxonomy" id="2733690"/>
    <lineage>
        <taxon>Eukaryota</taxon>
        <taxon>Fungi</taxon>
        <taxon>Dikarya</taxon>
        <taxon>Basidiomycota</taxon>
        <taxon>Agaricomycotina</taxon>
        <taxon>Agaricomycetes</taxon>
        <taxon>Agaricomycetidae</taxon>
        <taxon>Agaricales</taxon>
        <taxon>Marasmiineae</taxon>
        <taxon>Mycenaceae</taxon>
        <taxon>Mycena</taxon>
    </lineage>
</organism>
<evidence type="ECO:0000256" key="3">
    <source>
        <dbReference type="ARBA" id="ARBA00023277"/>
    </source>
</evidence>
<dbReference type="CDD" id="cd11296">
    <property type="entry name" value="O-FucT_like"/>
    <property type="match status" value="1"/>
</dbReference>
<gene>
    <name evidence="6" type="ORF">MVEN_00710500</name>
</gene>
<evidence type="ECO:0000256" key="4">
    <source>
        <dbReference type="SAM" id="MobiDB-lite"/>
    </source>
</evidence>
<dbReference type="InterPro" id="IPR019378">
    <property type="entry name" value="GDP-Fuc_O-FucTrfase"/>
</dbReference>
<dbReference type="GO" id="GO:0006004">
    <property type="term" value="P:fucose metabolic process"/>
    <property type="evidence" value="ECO:0007669"/>
    <property type="project" value="UniProtKB-KW"/>
</dbReference>
<feature type="region of interest" description="Disordered" evidence="4">
    <location>
        <begin position="1"/>
        <end position="35"/>
    </location>
</feature>
<comment type="caution">
    <text evidence="6">The sequence shown here is derived from an EMBL/GenBank/DDBJ whole genome shotgun (WGS) entry which is preliminary data.</text>
</comment>
<keyword evidence="3" id="KW-0119">Carbohydrate metabolism</keyword>
<keyword evidence="5" id="KW-1133">Transmembrane helix</keyword>
<keyword evidence="7" id="KW-1185">Reference proteome</keyword>
<dbReference type="GO" id="GO:0016740">
    <property type="term" value="F:transferase activity"/>
    <property type="evidence" value="ECO:0007669"/>
    <property type="project" value="UniProtKB-KW"/>
</dbReference>
<dbReference type="Proteomes" id="UP000620124">
    <property type="component" value="Unassembled WGS sequence"/>
</dbReference>
<dbReference type="OrthoDB" id="2559662at2759"/>
<accession>A0A8H6YJH7</accession>
<reference evidence="6" key="1">
    <citation type="submission" date="2020-05" db="EMBL/GenBank/DDBJ databases">
        <title>Mycena genomes resolve the evolution of fungal bioluminescence.</title>
        <authorList>
            <person name="Tsai I.J."/>
        </authorList>
    </citation>
    <scope>NUCLEOTIDE SEQUENCE</scope>
    <source>
        <strain evidence="6">CCC161011</strain>
    </source>
</reference>
<keyword evidence="1" id="KW-0808">Transferase</keyword>
<name>A0A8H6YJH7_9AGAR</name>
<evidence type="ECO:0000313" key="6">
    <source>
        <dbReference type="EMBL" id="KAF7359851.1"/>
    </source>
</evidence>
<keyword evidence="2" id="KW-0294">Fucose metabolism</keyword>
<dbReference type="AlphaFoldDB" id="A0A8H6YJH7"/>
<dbReference type="EMBL" id="JACAZI010000005">
    <property type="protein sequence ID" value="KAF7359851.1"/>
    <property type="molecule type" value="Genomic_DNA"/>
</dbReference>
<protein>
    <submittedName>
        <fullName evidence="6">Uncharacterized protein</fullName>
    </submittedName>
</protein>
<sequence length="510" mass="56884">MNLSKQSIRPNIDNHKTLPSSSQPDSATAGSGVDRQKPRQWEFHWASIAPWLAAVVILWVMSSGLWIPCPTSQHRSAPAVIATTDIDTRHAVSGGSPPQGPPLYGAYHSRERNLPQHNLNLALPYPRRAPRNISVVSEWGSYLQEMILDAYLAYASERAYVFDNYTLEREGAEIISSNGHHTPARIPLSAFISGPIAGAYMHAKNVPRAVSREFYQSVCPESDRVVIDTRKIQASLGAKATVSQIIDRWVTELHSIKSRCVELAENSPPLFGYEIMNTDRVLDVFPALSKSPILARFGWSPLVLHEFYKNVGYFASSLGWDEPDLTDTSTAPLRGLLVLHIPRGDYGTSCHDLDPEYSQPNSFAGLNNFRELPDKYLLPKLNHHSESTAEIEMVRKYCLPSIPEVVRKVHAVVRHAQHITRVYVMSDAEQPWLNELKAALSAAHEWAHGIATRHNLQLSPEGQFVAEAVDMYVAQRAEMFIANGLSSSTSSVVMLRMNNPDLSPADTHFW</sequence>
<keyword evidence="5" id="KW-0812">Transmembrane</keyword>